<keyword evidence="3" id="KW-0175">Coiled coil</keyword>
<dbReference type="Proteomes" id="UP000028990">
    <property type="component" value="Unassembled WGS sequence"/>
</dbReference>
<dbReference type="AlphaFoldDB" id="A0A091DLB3"/>
<dbReference type="InterPro" id="IPR026246">
    <property type="entry name" value="Fsip1"/>
</dbReference>
<comment type="similarity">
    <text evidence="1">Belongs to the FSIP1 family.</text>
</comment>
<accession>A0A091DLB3</accession>
<evidence type="ECO:0000313" key="4">
    <source>
        <dbReference type="EMBL" id="KFO32919.1"/>
    </source>
</evidence>
<dbReference type="PANTHER" id="PTHR22012:SF2">
    <property type="entry name" value="FIBROUS SHEATH-INTERACTING PROTEIN 1"/>
    <property type="match status" value="1"/>
</dbReference>
<evidence type="ECO:0000256" key="3">
    <source>
        <dbReference type="ARBA" id="ARBA00023054"/>
    </source>
</evidence>
<dbReference type="PANTHER" id="PTHR22012">
    <property type="entry name" value="FIBROUS SHEATH INTERACTING PROTEIN 1"/>
    <property type="match status" value="1"/>
</dbReference>
<organism evidence="4 5">
    <name type="scientific">Fukomys damarensis</name>
    <name type="common">Damaraland mole rat</name>
    <name type="synonym">Cryptomys damarensis</name>
    <dbReference type="NCBI Taxonomy" id="885580"/>
    <lineage>
        <taxon>Eukaryota</taxon>
        <taxon>Metazoa</taxon>
        <taxon>Chordata</taxon>
        <taxon>Craniata</taxon>
        <taxon>Vertebrata</taxon>
        <taxon>Euteleostomi</taxon>
        <taxon>Mammalia</taxon>
        <taxon>Eutheria</taxon>
        <taxon>Euarchontoglires</taxon>
        <taxon>Glires</taxon>
        <taxon>Rodentia</taxon>
        <taxon>Hystricomorpha</taxon>
        <taxon>Bathyergidae</taxon>
        <taxon>Fukomys</taxon>
    </lineage>
</organism>
<keyword evidence="5" id="KW-1185">Reference proteome</keyword>
<protein>
    <recommendedName>
        <fullName evidence="2">Fibrous sheath-interacting protein 1</fullName>
    </recommendedName>
</protein>
<sequence length="300" mass="33220">MFVEGSRDLGVIGMHMLGKVEISLKRQTHHITKGRTELSGLDLTGISVGSMAEDDMGIYWSKSVRYAQSELNGGADRMENLQNISHAEVMGTFVYGGTGDHYPSSGICFLLDSTSLLSDEQLKYLLDKCTFRQNSITAWISERENEDTEDKTPESPQLSRSILSELLNGSDAEVQKAGVEDVNMQENAECEAPMGYYLTKALAGRYMSEALAIEAEKMKCLQFSKDEVISNTEYYFMSKTVGIGRLQRPSFLDDPLYSVSRSLSLEDQHLQLNLSEEPTAGSKSKSSVNYALPLLSTSNL</sequence>
<evidence type="ECO:0000256" key="2">
    <source>
        <dbReference type="ARBA" id="ARBA00019480"/>
    </source>
</evidence>
<reference evidence="4 5" key="1">
    <citation type="submission" date="2013-11" db="EMBL/GenBank/DDBJ databases">
        <title>The Damaraland mole rat (Fukomys damarensis) genome and evolution of African mole rats.</title>
        <authorList>
            <person name="Gladyshev V.N."/>
            <person name="Fang X."/>
        </authorList>
    </citation>
    <scope>NUCLEOTIDE SEQUENCE [LARGE SCALE GENOMIC DNA]</scope>
    <source>
        <tissue evidence="4">Liver</tissue>
    </source>
</reference>
<name>A0A091DLB3_FUKDA</name>
<proteinExistence type="inferred from homology"/>
<gene>
    <name evidence="4" type="ORF">H920_05535</name>
</gene>
<dbReference type="EMBL" id="KN122106">
    <property type="protein sequence ID" value="KFO32919.1"/>
    <property type="molecule type" value="Genomic_DNA"/>
</dbReference>
<evidence type="ECO:0000256" key="1">
    <source>
        <dbReference type="ARBA" id="ARBA00010495"/>
    </source>
</evidence>
<evidence type="ECO:0000313" key="5">
    <source>
        <dbReference type="Proteomes" id="UP000028990"/>
    </source>
</evidence>